<keyword evidence="9 13" id="KW-0418">Kinase</keyword>
<dbReference type="NCBIfam" id="TIGR00682">
    <property type="entry name" value="lpxK"/>
    <property type="match status" value="1"/>
</dbReference>
<dbReference type="OrthoDB" id="9766423at2"/>
<dbReference type="HAMAP" id="MF_00409">
    <property type="entry name" value="LpxK"/>
    <property type="match status" value="1"/>
</dbReference>
<dbReference type="PANTHER" id="PTHR42724">
    <property type="entry name" value="TETRAACYLDISACCHARIDE 4'-KINASE"/>
    <property type="match status" value="1"/>
</dbReference>
<dbReference type="GO" id="GO:0005886">
    <property type="term" value="C:plasma membrane"/>
    <property type="evidence" value="ECO:0007669"/>
    <property type="project" value="TreeGrafter"/>
</dbReference>
<keyword evidence="5 13" id="KW-0444">Lipid biosynthesis</keyword>
<organism evidence="15 16">
    <name type="scientific">Jhaorihella thermophila</name>
    <dbReference type="NCBI Taxonomy" id="488547"/>
    <lineage>
        <taxon>Bacteria</taxon>
        <taxon>Pseudomonadati</taxon>
        <taxon>Pseudomonadota</taxon>
        <taxon>Alphaproteobacteria</taxon>
        <taxon>Rhodobacterales</taxon>
        <taxon>Paracoccaceae</taxon>
        <taxon>Jhaorihella</taxon>
    </lineage>
</organism>
<evidence type="ECO:0000256" key="7">
    <source>
        <dbReference type="ARBA" id="ARBA00022679"/>
    </source>
</evidence>
<gene>
    <name evidence="13" type="primary">lpxK</name>
    <name evidence="15" type="ORF">SAMN05421751_10520</name>
</gene>
<dbReference type="InterPro" id="IPR027417">
    <property type="entry name" value="P-loop_NTPase"/>
</dbReference>
<keyword evidence="7 13" id="KW-0808">Transferase</keyword>
<proteinExistence type="inferred from homology"/>
<evidence type="ECO:0000313" key="15">
    <source>
        <dbReference type="EMBL" id="SEF79817.1"/>
    </source>
</evidence>
<keyword evidence="11 13" id="KW-0443">Lipid metabolism</keyword>
<evidence type="ECO:0000256" key="14">
    <source>
        <dbReference type="SAM" id="MobiDB-lite"/>
    </source>
</evidence>
<feature type="region of interest" description="Disordered" evidence="14">
    <location>
        <begin position="82"/>
        <end position="101"/>
    </location>
</feature>
<dbReference type="UniPathway" id="UPA00359">
    <property type="reaction ID" value="UER00482"/>
</dbReference>
<keyword evidence="10 13" id="KW-0067">ATP-binding</keyword>
<evidence type="ECO:0000256" key="9">
    <source>
        <dbReference type="ARBA" id="ARBA00022777"/>
    </source>
</evidence>
<keyword evidence="6 13" id="KW-0441">Lipid A biosynthesis</keyword>
<accession>A0A1H5V012</accession>
<evidence type="ECO:0000256" key="8">
    <source>
        <dbReference type="ARBA" id="ARBA00022741"/>
    </source>
</evidence>
<dbReference type="AlphaFoldDB" id="A0A1H5V012"/>
<sequence length="341" mass="36131">MQAPDFWNRSPDRPGWRARLLSPLGALYARATARRVARGTGEDPGVPVICVGNLNAGGTGKTPTVIWAAQQLREAGHVPHVVTRGHGGRLKGPVRVSETGHSADKVGDEPLLIAAFAPVWVAKDRAAGARAAAEAGATVILLDDGFQNPAVQKDFSLIVVDAGIGFGNGLCLPAGPLREPVAAGLARADAVLSLGDAEAQARFTATWGRALSVPHFTGRLEPLQTGMDWAGLRALAFAGIGHPEKFFRTLRELGANLLRAEPLDDHQPLTPALMTRLEAEAKLLGAQMVTTEKDAVRLPASFRSKVVTLPVRLHVGDGDRLRDLMLRAAPVPPVSPEARPR</sequence>
<comment type="function">
    <text evidence="1 13">Transfers the gamma-phosphate of ATP to the 4'-position of a tetraacyldisaccharide 1-phosphate intermediate (termed DS-1-P) to form tetraacyldisaccharide 1,4'-bis-phosphate (lipid IVA).</text>
</comment>
<dbReference type="PANTHER" id="PTHR42724:SF1">
    <property type="entry name" value="TETRAACYLDISACCHARIDE 4'-KINASE, MITOCHONDRIAL-RELATED"/>
    <property type="match status" value="1"/>
</dbReference>
<dbReference type="GO" id="GO:0009244">
    <property type="term" value="P:lipopolysaccharide core region biosynthetic process"/>
    <property type="evidence" value="ECO:0007669"/>
    <property type="project" value="TreeGrafter"/>
</dbReference>
<dbReference type="RefSeq" id="WP_104007483.1">
    <property type="nucleotide sequence ID" value="NZ_FNVD01000005.1"/>
</dbReference>
<evidence type="ECO:0000256" key="2">
    <source>
        <dbReference type="ARBA" id="ARBA00004870"/>
    </source>
</evidence>
<dbReference type="GO" id="GO:0009245">
    <property type="term" value="P:lipid A biosynthetic process"/>
    <property type="evidence" value="ECO:0007669"/>
    <property type="project" value="UniProtKB-UniRule"/>
</dbReference>
<evidence type="ECO:0000256" key="5">
    <source>
        <dbReference type="ARBA" id="ARBA00022516"/>
    </source>
</evidence>
<comment type="similarity">
    <text evidence="13">Belongs to the LpxK family.</text>
</comment>
<dbReference type="GO" id="GO:0009029">
    <property type="term" value="F:lipid-A 4'-kinase activity"/>
    <property type="evidence" value="ECO:0007669"/>
    <property type="project" value="UniProtKB-UniRule"/>
</dbReference>
<evidence type="ECO:0000256" key="1">
    <source>
        <dbReference type="ARBA" id="ARBA00002274"/>
    </source>
</evidence>
<dbReference type="InterPro" id="IPR003758">
    <property type="entry name" value="LpxK"/>
</dbReference>
<comment type="pathway">
    <text evidence="2 13">Glycolipid biosynthesis; lipid IV(A) biosynthesis; lipid IV(A) from (3R)-3-hydroxytetradecanoyl-[acyl-carrier-protein] and UDP-N-acetyl-alpha-D-glucosamine: step 6/6.</text>
</comment>
<dbReference type="EC" id="2.7.1.130" evidence="3 13"/>
<evidence type="ECO:0000256" key="11">
    <source>
        <dbReference type="ARBA" id="ARBA00023098"/>
    </source>
</evidence>
<evidence type="ECO:0000256" key="13">
    <source>
        <dbReference type="HAMAP-Rule" id="MF_00409"/>
    </source>
</evidence>
<reference evidence="15 16" key="1">
    <citation type="submission" date="2016-10" db="EMBL/GenBank/DDBJ databases">
        <authorList>
            <person name="de Groot N.N."/>
        </authorList>
    </citation>
    <scope>NUCLEOTIDE SEQUENCE [LARGE SCALE GENOMIC DNA]</scope>
    <source>
        <strain evidence="15 16">DSM 23413</strain>
    </source>
</reference>
<keyword evidence="8 13" id="KW-0547">Nucleotide-binding</keyword>
<evidence type="ECO:0000256" key="6">
    <source>
        <dbReference type="ARBA" id="ARBA00022556"/>
    </source>
</evidence>
<evidence type="ECO:0000313" key="16">
    <source>
        <dbReference type="Proteomes" id="UP000236742"/>
    </source>
</evidence>
<dbReference type="EMBL" id="FNVD01000005">
    <property type="protein sequence ID" value="SEF79817.1"/>
    <property type="molecule type" value="Genomic_DNA"/>
</dbReference>
<dbReference type="SUPFAM" id="SSF52540">
    <property type="entry name" value="P-loop containing nucleoside triphosphate hydrolases"/>
    <property type="match status" value="1"/>
</dbReference>
<dbReference type="GO" id="GO:0005524">
    <property type="term" value="F:ATP binding"/>
    <property type="evidence" value="ECO:0007669"/>
    <property type="project" value="UniProtKB-UniRule"/>
</dbReference>
<evidence type="ECO:0000256" key="3">
    <source>
        <dbReference type="ARBA" id="ARBA00012071"/>
    </source>
</evidence>
<feature type="binding site" evidence="13">
    <location>
        <begin position="55"/>
        <end position="62"/>
    </location>
    <ligand>
        <name>ATP</name>
        <dbReference type="ChEBI" id="CHEBI:30616"/>
    </ligand>
</feature>
<protein>
    <recommendedName>
        <fullName evidence="4 13">Tetraacyldisaccharide 4'-kinase</fullName>
        <ecNumber evidence="3 13">2.7.1.130</ecNumber>
    </recommendedName>
    <alternativeName>
        <fullName evidence="12 13">Lipid A 4'-kinase</fullName>
    </alternativeName>
</protein>
<dbReference type="Proteomes" id="UP000236742">
    <property type="component" value="Unassembled WGS sequence"/>
</dbReference>
<evidence type="ECO:0000256" key="10">
    <source>
        <dbReference type="ARBA" id="ARBA00022840"/>
    </source>
</evidence>
<comment type="catalytic activity">
    <reaction evidence="13">
        <text>a lipid A disaccharide + ATP = a lipid IVA + ADP + H(+)</text>
        <dbReference type="Rhea" id="RHEA:67840"/>
        <dbReference type="ChEBI" id="CHEBI:15378"/>
        <dbReference type="ChEBI" id="CHEBI:30616"/>
        <dbReference type="ChEBI" id="CHEBI:176343"/>
        <dbReference type="ChEBI" id="CHEBI:176425"/>
        <dbReference type="ChEBI" id="CHEBI:456216"/>
        <dbReference type="EC" id="2.7.1.130"/>
    </reaction>
</comment>
<evidence type="ECO:0000256" key="12">
    <source>
        <dbReference type="ARBA" id="ARBA00029757"/>
    </source>
</evidence>
<evidence type="ECO:0000256" key="4">
    <source>
        <dbReference type="ARBA" id="ARBA00016436"/>
    </source>
</evidence>
<keyword evidence="16" id="KW-1185">Reference proteome</keyword>
<name>A0A1H5V012_9RHOB</name>
<dbReference type="Pfam" id="PF02606">
    <property type="entry name" value="LpxK"/>
    <property type="match status" value="1"/>
</dbReference>